<dbReference type="Proteomes" id="UP000192505">
    <property type="component" value="Unassembled WGS sequence"/>
</dbReference>
<sequence length="76" mass="8496">MKTQANTPTPAPETLLRLPAVVARVGLQKSAIYEMLNRTPPAFPRPLKLSRRAVCWPESSINRWIRERIAAAGDQS</sequence>
<dbReference type="InterPro" id="IPR052931">
    <property type="entry name" value="Prophage_regulatory_activator"/>
</dbReference>
<evidence type="ECO:0000313" key="2">
    <source>
        <dbReference type="Proteomes" id="UP000192505"/>
    </source>
</evidence>
<dbReference type="PANTHER" id="PTHR36154:SF1">
    <property type="entry name" value="DNA-BINDING TRANSCRIPTIONAL ACTIVATOR ALPA"/>
    <property type="match status" value="1"/>
</dbReference>
<dbReference type="AlphaFoldDB" id="A0A1W9KRQ0"/>
<dbReference type="Pfam" id="PF05930">
    <property type="entry name" value="Phage_AlpA"/>
    <property type="match status" value="1"/>
</dbReference>
<dbReference type="Gene3D" id="1.10.238.160">
    <property type="match status" value="1"/>
</dbReference>
<evidence type="ECO:0000313" key="1">
    <source>
        <dbReference type="EMBL" id="OQW87026.1"/>
    </source>
</evidence>
<dbReference type="EMBL" id="MTEI01000011">
    <property type="protein sequence ID" value="OQW87026.1"/>
    <property type="molecule type" value="Genomic_DNA"/>
</dbReference>
<evidence type="ECO:0008006" key="3">
    <source>
        <dbReference type="Google" id="ProtNLM"/>
    </source>
</evidence>
<dbReference type="InterPro" id="IPR010260">
    <property type="entry name" value="AlpA"/>
</dbReference>
<organism evidence="1 2">
    <name type="scientific">Rhodoferax ferrireducens</name>
    <dbReference type="NCBI Taxonomy" id="192843"/>
    <lineage>
        <taxon>Bacteria</taxon>
        <taxon>Pseudomonadati</taxon>
        <taxon>Pseudomonadota</taxon>
        <taxon>Betaproteobacteria</taxon>
        <taxon>Burkholderiales</taxon>
        <taxon>Comamonadaceae</taxon>
        <taxon>Rhodoferax</taxon>
    </lineage>
</organism>
<proteinExistence type="predicted"/>
<reference evidence="1 2" key="1">
    <citation type="submission" date="2017-01" db="EMBL/GenBank/DDBJ databases">
        <title>Novel large sulfur bacteria in the metagenomes of groundwater-fed chemosynthetic microbial mats in the Lake Huron basin.</title>
        <authorList>
            <person name="Sharrar A.M."/>
            <person name="Flood B.E."/>
            <person name="Bailey J.V."/>
            <person name="Jones D.S."/>
            <person name="Biddanda B."/>
            <person name="Ruberg S.A."/>
            <person name="Marcus D.N."/>
            <person name="Dick G.J."/>
        </authorList>
    </citation>
    <scope>NUCLEOTIDE SEQUENCE [LARGE SCALE GENOMIC DNA]</scope>
    <source>
        <strain evidence="1">A7</strain>
    </source>
</reference>
<protein>
    <recommendedName>
        <fullName evidence="3">AlpA family phage regulatory protein</fullName>
    </recommendedName>
</protein>
<dbReference type="PANTHER" id="PTHR36154">
    <property type="entry name" value="DNA-BINDING TRANSCRIPTIONAL ACTIVATOR ALPA"/>
    <property type="match status" value="1"/>
</dbReference>
<name>A0A1W9KRQ0_9BURK</name>
<accession>A0A1W9KRQ0</accession>
<gene>
    <name evidence="1" type="ORF">BWK72_14910</name>
</gene>
<comment type="caution">
    <text evidence="1">The sequence shown here is derived from an EMBL/GenBank/DDBJ whole genome shotgun (WGS) entry which is preliminary data.</text>
</comment>